<proteinExistence type="predicted"/>
<reference evidence="2 3" key="2">
    <citation type="submission" date="2018-09" db="EMBL/GenBank/DDBJ databases">
        <title>Genome of Sphaerochaeta halotolerans strain 4-11.</title>
        <authorList>
            <person name="Nazina T.N."/>
            <person name="Sokolova D.S."/>
        </authorList>
    </citation>
    <scope>NUCLEOTIDE SEQUENCE [LARGE SCALE GENOMIC DNA]</scope>
    <source>
        <strain evidence="2 3">4-11</strain>
    </source>
</reference>
<dbReference type="AlphaFoldDB" id="A0A372MG96"/>
<gene>
    <name evidence="2" type="ORF">DYP60_10100</name>
</gene>
<name>A0A372MG96_9SPIR</name>
<dbReference type="InterPro" id="IPR021778">
    <property type="entry name" value="Se/S_carrier-like"/>
</dbReference>
<accession>A0A372MG96</accession>
<sequence>MNQFIATFHSQYGAVQFLKHARDYHIDCRLAPVPRILSSSCGTCAYYTYKDWNPGFVMKDLESIYKASDTSYELVFSNEDTL</sequence>
<evidence type="ECO:0000313" key="2">
    <source>
        <dbReference type="EMBL" id="RFU94316.1"/>
    </source>
</evidence>
<evidence type="ECO:0000259" key="1">
    <source>
        <dbReference type="Pfam" id="PF11823"/>
    </source>
</evidence>
<organism evidence="2 3">
    <name type="scientific">Sphaerochaeta halotolerans</name>
    <dbReference type="NCBI Taxonomy" id="2293840"/>
    <lineage>
        <taxon>Bacteria</taxon>
        <taxon>Pseudomonadati</taxon>
        <taxon>Spirochaetota</taxon>
        <taxon>Spirochaetia</taxon>
        <taxon>Spirochaetales</taxon>
        <taxon>Sphaerochaetaceae</taxon>
        <taxon>Sphaerochaeta</taxon>
    </lineage>
</organism>
<reference evidence="3" key="1">
    <citation type="submission" date="2018-08" db="EMBL/GenBank/DDBJ databases">
        <authorList>
            <person name="Grouzdev D.S."/>
            <person name="Krutkina M.S."/>
        </authorList>
    </citation>
    <scope>NUCLEOTIDE SEQUENCE [LARGE SCALE GENOMIC DNA]</scope>
    <source>
        <strain evidence="3">4-11</strain>
    </source>
</reference>
<dbReference type="Proteomes" id="UP000264002">
    <property type="component" value="Unassembled WGS sequence"/>
</dbReference>
<protein>
    <submittedName>
        <fullName evidence="2">DUF3343 domain-containing protein</fullName>
    </submittedName>
</protein>
<feature type="domain" description="Putative Se/S carrier protein-like" evidence="1">
    <location>
        <begin position="4"/>
        <end position="50"/>
    </location>
</feature>
<dbReference type="RefSeq" id="WP_117330884.1">
    <property type="nucleotide sequence ID" value="NZ_QUWK01000010.1"/>
</dbReference>
<comment type="caution">
    <text evidence="2">The sequence shown here is derived from an EMBL/GenBank/DDBJ whole genome shotgun (WGS) entry which is preliminary data.</text>
</comment>
<dbReference type="OrthoDB" id="3192849at2"/>
<dbReference type="EMBL" id="QUWK01000010">
    <property type="protein sequence ID" value="RFU94316.1"/>
    <property type="molecule type" value="Genomic_DNA"/>
</dbReference>
<evidence type="ECO:0000313" key="3">
    <source>
        <dbReference type="Proteomes" id="UP000264002"/>
    </source>
</evidence>
<keyword evidence="3" id="KW-1185">Reference proteome</keyword>
<dbReference type="Pfam" id="PF11823">
    <property type="entry name" value="Se_S_carrier"/>
    <property type="match status" value="1"/>
</dbReference>